<gene>
    <name evidence="1" type="ORF">HNR25_002103</name>
</gene>
<dbReference type="AlphaFoldDB" id="A0A841E6C8"/>
<evidence type="ECO:0000313" key="1">
    <source>
        <dbReference type="EMBL" id="MBB5998352.1"/>
    </source>
</evidence>
<organism evidence="1 2">
    <name type="scientific">Streptomonospora salina</name>
    <dbReference type="NCBI Taxonomy" id="104205"/>
    <lineage>
        <taxon>Bacteria</taxon>
        <taxon>Bacillati</taxon>
        <taxon>Actinomycetota</taxon>
        <taxon>Actinomycetes</taxon>
        <taxon>Streptosporangiales</taxon>
        <taxon>Nocardiopsidaceae</taxon>
        <taxon>Streptomonospora</taxon>
    </lineage>
</organism>
<dbReference type="RefSeq" id="WP_184634533.1">
    <property type="nucleotide sequence ID" value="NZ_BAABKT010000014.1"/>
</dbReference>
<protein>
    <submittedName>
        <fullName evidence="1">Uncharacterized protein</fullName>
    </submittedName>
</protein>
<reference evidence="1 2" key="1">
    <citation type="submission" date="2020-08" db="EMBL/GenBank/DDBJ databases">
        <title>Sequencing the genomes of 1000 actinobacteria strains.</title>
        <authorList>
            <person name="Klenk H.-P."/>
        </authorList>
    </citation>
    <scope>NUCLEOTIDE SEQUENCE [LARGE SCALE GENOMIC DNA]</scope>
    <source>
        <strain evidence="1 2">DSM 44593</strain>
    </source>
</reference>
<accession>A0A841E6C8</accession>
<name>A0A841E6C8_9ACTN</name>
<proteinExistence type="predicted"/>
<keyword evidence="2" id="KW-1185">Reference proteome</keyword>
<evidence type="ECO:0000313" key="2">
    <source>
        <dbReference type="Proteomes" id="UP000578077"/>
    </source>
</evidence>
<comment type="caution">
    <text evidence="1">The sequence shown here is derived from an EMBL/GenBank/DDBJ whole genome shotgun (WGS) entry which is preliminary data.</text>
</comment>
<dbReference type="Proteomes" id="UP000578077">
    <property type="component" value="Unassembled WGS sequence"/>
</dbReference>
<dbReference type="EMBL" id="JACHLY010000001">
    <property type="protein sequence ID" value="MBB5998352.1"/>
    <property type="molecule type" value="Genomic_DNA"/>
</dbReference>
<sequence length="76" mass="8287">MAVILAVFGAAGHPRRLVDRRFGAGGGQVRAIYDGTVQLAAIRLRSTAQEVRFAKDASFSRDCTRNSRVPWPTRTG</sequence>